<dbReference type="AlphaFoldDB" id="A0A037ZKE7"/>
<dbReference type="Proteomes" id="UP000026249">
    <property type="component" value="Unassembled WGS sequence"/>
</dbReference>
<dbReference type="OrthoDB" id="7570189at2"/>
<evidence type="ECO:0000313" key="2">
    <source>
        <dbReference type="Proteomes" id="UP000026249"/>
    </source>
</evidence>
<proteinExistence type="predicted"/>
<reference evidence="1 2" key="1">
    <citation type="submission" date="2014-03" db="EMBL/GenBank/DDBJ databases">
        <title>Draft Genome Sequence of Actibacterium mucosum KCTC 23349, a Marine Alphaproteobacterium with Complex Ionic Requirements Isolated from Mediterranean Seawater at Malvarrosa Beach, Valencia, Spain.</title>
        <authorList>
            <person name="Arahal D.R."/>
            <person name="Shao Z."/>
            <person name="Lai Q."/>
            <person name="Pujalte M.J."/>
        </authorList>
    </citation>
    <scope>NUCLEOTIDE SEQUENCE [LARGE SCALE GENOMIC DNA]</scope>
    <source>
        <strain evidence="1 2">KCTC 23349</strain>
    </source>
</reference>
<dbReference type="Pfam" id="PF05521">
    <property type="entry name" value="Phage_HCP"/>
    <property type="match status" value="1"/>
</dbReference>
<sequence>MKTAPNLTRQLQLLDPQRVADGAGGFTETWVVLGTLWAEMKPGTGRETSGPVTSVSRVPYRITVHGAPVGAPSRPKAGQRFRDGTREFAVLAVTEADPLARFLTCFAEEEVSP</sequence>
<gene>
    <name evidence="1" type="ORF">ACMU_06445</name>
</gene>
<dbReference type="InterPro" id="IPR038666">
    <property type="entry name" value="SSP1_head-tail_sf"/>
</dbReference>
<protein>
    <submittedName>
        <fullName evidence="1">Tail protein</fullName>
    </submittedName>
</protein>
<name>A0A037ZKE7_9RHOB</name>
<evidence type="ECO:0000313" key="1">
    <source>
        <dbReference type="EMBL" id="KAJ56578.1"/>
    </source>
</evidence>
<organism evidence="1 2">
    <name type="scientific">Actibacterium mucosum KCTC 23349</name>
    <dbReference type="NCBI Taxonomy" id="1454373"/>
    <lineage>
        <taxon>Bacteria</taxon>
        <taxon>Pseudomonadati</taxon>
        <taxon>Pseudomonadota</taxon>
        <taxon>Alphaproteobacteria</taxon>
        <taxon>Rhodobacterales</taxon>
        <taxon>Roseobacteraceae</taxon>
        <taxon>Actibacterium</taxon>
    </lineage>
</organism>
<dbReference type="InterPro" id="IPR008767">
    <property type="entry name" value="Phage_SPP1_head-tail_adaptor"/>
</dbReference>
<keyword evidence="2" id="KW-1185">Reference proteome</keyword>
<dbReference type="EMBL" id="JFKE01000002">
    <property type="protein sequence ID" value="KAJ56578.1"/>
    <property type="molecule type" value="Genomic_DNA"/>
</dbReference>
<dbReference type="Gene3D" id="2.40.10.270">
    <property type="entry name" value="Bacteriophage SPP1 head-tail adaptor protein"/>
    <property type="match status" value="1"/>
</dbReference>
<accession>A0A037ZKE7</accession>
<comment type="caution">
    <text evidence="1">The sequence shown here is derived from an EMBL/GenBank/DDBJ whole genome shotgun (WGS) entry which is preliminary data.</text>
</comment>
<dbReference type="RefSeq" id="WP_035256738.1">
    <property type="nucleotide sequence ID" value="NZ_JFKE01000002.1"/>
</dbReference>
<dbReference type="STRING" id="1454373.ACMU_06445"/>